<accession>A0ABP9W307</accession>
<dbReference type="InterPro" id="IPR056823">
    <property type="entry name" value="TEN-like_YD-shell"/>
</dbReference>
<dbReference type="PANTHER" id="PTHR32305:SF15">
    <property type="entry name" value="PROTEIN RHSA-RELATED"/>
    <property type="match status" value="1"/>
</dbReference>
<dbReference type="RefSeq" id="WP_345688088.1">
    <property type="nucleotide sequence ID" value="NZ_BAABRO010000021.1"/>
</dbReference>
<organism evidence="3 4">
    <name type="scientific">Novipirellula caenicola</name>
    <dbReference type="NCBI Taxonomy" id="1536901"/>
    <lineage>
        <taxon>Bacteria</taxon>
        <taxon>Pseudomonadati</taxon>
        <taxon>Planctomycetota</taxon>
        <taxon>Planctomycetia</taxon>
        <taxon>Pirellulales</taxon>
        <taxon>Pirellulaceae</taxon>
        <taxon>Novipirellula</taxon>
    </lineage>
</organism>
<evidence type="ECO:0000256" key="1">
    <source>
        <dbReference type="ARBA" id="ARBA00022737"/>
    </source>
</evidence>
<dbReference type="EMBL" id="BAABRO010000021">
    <property type="protein sequence ID" value="GAA5510293.1"/>
    <property type="molecule type" value="Genomic_DNA"/>
</dbReference>
<evidence type="ECO:0000259" key="2">
    <source>
        <dbReference type="Pfam" id="PF25023"/>
    </source>
</evidence>
<evidence type="ECO:0000313" key="3">
    <source>
        <dbReference type="EMBL" id="GAA5510293.1"/>
    </source>
</evidence>
<dbReference type="Pfam" id="PF25023">
    <property type="entry name" value="TEN_YD-shell"/>
    <property type="match status" value="1"/>
</dbReference>
<feature type="domain" description="Teneurin-like YD-shell" evidence="2">
    <location>
        <begin position="117"/>
        <end position="215"/>
    </location>
</feature>
<dbReference type="InterPro" id="IPR022385">
    <property type="entry name" value="Rhs_assc_core"/>
</dbReference>
<gene>
    <name evidence="3" type="ORF">Rcae01_05801</name>
</gene>
<dbReference type="NCBIfam" id="TIGR03696">
    <property type="entry name" value="Rhs_assc_core"/>
    <property type="match status" value="1"/>
</dbReference>
<dbReference type="Proteomes" id="UP001416858">
    <property type="component" value="Unassembled WGS sequence"/>
</dbReference>
<dbReference type="PANTHER" id="PTHR32305">
    <property type="match status" value="1"/>
</dbReference>
<name>A0ABP9W307_9BACT</name>
<proteinExistence type="predicted"/>
<evidence type="ECO:0000313" key="4">
    <source>
        <dbReference type="Proteomes" id="UP001416858"/>
    </source>
</evidence>
<keyword evidence="4" id="KW-1185">Reference proteome</keyword>
<protein>
    <recommendedName>
        <fullName evidence="2">Teneurin-like YD-shell domain-containing protein</fullName>
    </recommendedName>
</protein>
<dbReference type="InterPro" id="IPR050708">
    <property type="entry name" value="T6SS_VgrG/RHS"/>
</dbReference>
<dbReference type="Gene3D" id="2.180.10.10">
    <property type="entry name" value="RHS repeat-associated core"/>
    <property type="match status" value="1"/>
</dbReference>
<keyword evidence="1" id="KW-0677">Repeat</keyword>
<reference evidence="3 4" key="1">
    <citation type="submission" date="2024-02" db="EMBL/GenBank/DDBJ databases">
        <title>Rhodopirellula caenicola NBRC 110016.</title>
        <authorList>
            <person name="Ichikawa N."/>
            <person name="Katano-Makiyama Y."/>
            <person name="Hidaka K."/>
        </authorList>
    </citation>
    <scope>NUCLEOTIDE SEQUENCE [LARGE SCALE GENOMIC DNA]</scope>
    <source>
        <strain evidence="3 4">NBRC 110016</strain>
    </source>
</reference>
<sequence>MPASLGSSDLLAAFTFQYDADNRLTQKIENIYVAFDNRAGKRLDSDGDGDFDRDEAFVWTEGQTVLRAVDSDGEATSETFTLSSRYLYGEMVDQLLADEQYADGAGPEISTTTAAATSGETYWALTDHLGSVRDLVDNNGEIRQHVAYDSFGNRIVEQDYDASGTAISSSHPDAIDALFGYTGRDWDADAGLQNNRARWYDPATGRWLSKDPIGFAAGDANLYRYVGNQATTETDPSGLANFILPSAIPGSGITPQQDLENQRVDSYAAVNGVSRAAGSLFSLGFKTDYDIVTPPIEVREARQYDLAVSGYQCVTEFGTGFGIGKAATAPGRVGKALFVFDTTQNLSMTGQGVYNGNPLQAGLGTLGLSGNAAGVMSAERVLITRGVSGSNHGSRLARQGIAKPNRPWWQYLREDTATPLDHNAKSGATLRSIFTSWTTDCRVSRNFASGRLGQESGTVITAAVHPWRIVPSPDTKNMLIWGTHPGVWVRESEVLVIGTVKGTPAPTKPLVK</sequence>
<comment type="caution">
    <text evidence="3">The sequence shown here is derived from an EMBL/GenBank/DDBJ whole genome shotgun (WGS) entry which is preliminary data.</text>
</comment>